<keyword evidence="6" id="KW-0238">DNA-binding</keyword>
<organism evidence="11 12">
    <name type="scientific">Paenibacillus enshidis</name>
    <dbReference type="NCBI Taxonomy" id="1458439"/>
    <lineage>
        <taxon>Bacteria</taxon>
        <taxon>Bacillati</taxon>
        <taxon>Bacillota</taxon>
        <taxon>Bacilli</taxon>
        <taxon>Bacillales</taxon>
        <taxon>Paenibacillaceae</taxon>
        <taxon>Paenibacillus</taxon>
    </lineage>
</organism>
<keyword evidence="4" id="KW-0902">Two-component regulatory system</keyword>
<dbReference type="InterPro" id="IPR001789">
    <property type="entry name" value="Sig_transdc_resp-reg_receiver"/>
</dbReference>
<dbReference type="Proteomes" id="UP001580346">
    <property type="component" value="Unassembled WGS sequence"/>
</dbReference>
<evidence type="ECO:0000256" key="7">
    <source>
        <dbReference type="ARBA" id="ARBA00023163"/>
    </source>
</evidence>
<dbReference type="PROSITE" id="PS01124">
    <property type="entry name" value="HTH_ARAC_FAMILY_2"/>
    <property type="match status" value="1"/>
</dbReference>
<evidence type="ECO:0000256" key="1">
    <source>
        <dbReference type="ARBA" id="ARBA00004496"/>
    </source>
</evidence>
<keyword evidence="2" id="KW-0963">Cytoplasm</keyword>
<reference evidence="11 12" key="1">
    <citation type="submission" date="2024-09" db="EMBL/GenBank/DDBJ databases">
        <title>Paenibacillus zeirhizospherea sp. nov., isolated from surface of the maize (Zea mays) roots in a horticulture field, Hungary.</title>
        <authorList>
            <person name="Marton D."/>
            <person name="Farkas M."/>
            <person name="Bedics A."/>
            <person name="Toth E."/>
            <person name="Tancsics A."/>
            <person name="Boka K."/>
            <person name="Maroti G."/>
            <person name="Kriszt B."/>
            <person name="Cserhati M."/>
        </authorList>
    </citation>
    <scope>NUCLEOTIDE SEQUENCE [LARGE SCALE GENOMIC DNA]</scope>
    <source>
        <strain evidence="11 12">KCTC 33519</strain>
    </source>
</reference>
<dbReference type="Pfam" id="PF00072">
    <property type="entry name" value="Response_reg"/>
    <property type="match status" value="1"/>
</dbReference>
<dbReference type="InterPro" id="IPR020449">
    <property type="entry name" value="Tscrpt_reg_AraC-type_HTH"/>
</dbReference>
<feature type="domain" description="Response regulatory" evidence="10">
    <location>
        <begin position="3"/>
        <end position="120"/>
    </location>
</feature>
<dbReference type="PANTHER" id="PTHR42713">
    <property type="entry name" value="HISTIDINE KINASE-RELATED"/>
    <property type="match status" value="1"/>
</dbReference>
<protein>
    <submittedName>
        <fullName evidence="11">Response regulator</fullName>
    </submittedName>
</protein>
<dbReference type="InterPro" id="IPR018060">
    <property type="entry name" value="HTH_AraC"/>
</dbReference>
<sequence>MYRLLIVDDEYHIREGLKRMVAQSGLSIKVSAMAGDGETALRLYAERRPDMILLDIHLPDASGLEVAQAIREQDKQTPLLFLTGYESVPYIRQALSLQATDYLLKPVTREEFEAALRRAGERIAESRRGREEAIYRQRSSEPWYREHLLLDLLQQRRPAEEVIGEMERLNFFGETGSLPYIVLCCELEEPSQEAAASAGELHDGKNHSGSSFTGLAWGDITAEAGVKTYGAAVSRNRCIVLLLAASGRAAERTAQQIRQAVQQRLSQAVSIGISRPVQRLEQLPEAYEEAVLAAEHRAWVGYNQIIPFASIQTHALDNSGLLEKELLMITELRAGNDAAVHAILQEWSLQLAGLPVKQVKMILTQLMLLVMRVVHSDASVRQGTAQEQDPLLELSRLRHGPEMIDYVFRYFIRMARHIRETREQGIPRKFQQARQWIREHLQEDGGLNSLAAYMNMSPKYLSVRFKQVTGESFADYQTRARFERARELLLDPKRKVAEVAELVGFADTNYFSIAFKKHTGLTPTEFRKTFL</sequence>
<dbReference type="InterPro" id="IPR051552">
    <property type="entry name" value="HptR"/>
</dbReference>
<evidence type="ECO:0000256" key="3">
    <source>
        <dbReference type="ARBA" id="ARBA00022553"/>
    </source>
</evidence>
<dbReference type="SMART" id="SM00448">
    <property type="entry name" value="REC"/>
    <property type="match status" value="1"/>
</dbReference>
<keyword evidence="7" id="KW-0804">Transcription</keyword>
<feature type="modified residue" description="4-aspartylphosphate" evidence="8">
    <location>
        <position position="55"/>
    </location>
</feature>
<dbReference type="SUPFAM" id="SSF46689">
    <property type="entry name" value="Homeodomain-like"/>
    <property type="match status" value="2"/>
</dbReference>
<dbReference type="PRINTS" id="PR00032">
    <property type="entry name" value="HTHARAC"/>
</dbReference>
<dbReference type="SUPFAM" id="SSF52172">
    <property type="entry name" value="CheY-like"/>
    <property type="match status" value="1"/>
</dbReference>
<dbReference type="InterPro" id="IPR011006">
    <property type="entry name" value="CheY-like_superfamily"/>
</dbReference>
<evidence type="ECO:0000256" key="4">
    <source>
        <dbReference type="ARBA" id="ARBA00023012"/>
    </source>
</evidence>
<accession>A0ABV5AUG8</accession>
<comment type="subcellular location">
    <subcellularLocation>
        <location evidence="1">Cytoplasm</location>
    </subcellularLocation>
</comment>
<dbReference type="Gene3D" id="3.40.50.2300">
    <property type="match status" value="1"/>
</dbReference>
<dbReference type="InterPro" id="IPR009057">
    <property type="entry name" value="Homeodomain-like_sf"/>
</dbReference>
<evidence type="ECO:0000259" key="9">
    <source>
        <dbReference type="PROSITE" id="PS01124"/>
    </source>
</evidence>
<evidence type="ECO:0000259" key="10">
    <source>
        <dbReference type="PROSITE" id="PS50110"/>
    </source>
</evidence>
<keyword evidence="3 8" id="KW-0597">Phosphoprotein</keyword>
<evidence type="ECO:0000313" key="11">
    <source>
        <dbReference type="EMBL" id="MFB5267862.1"/>
    </source>
</evidence>
<dbReference type="Pfam" id="PF12833">
    <property type="entry name" value="HTH_18"/>
    <property type="match status" value="1"/>
</dbReference>
<dbReference type="EMBL" id="JBHHMI010000011">
    <property type="protein sequence ID" value="MFB5267862.1"/>
    <property type="molecule type" value="Genomic_DNA"/>
</dbReference>
<keyword evidence="5" id="KW-0805">Transcription regulation</keyword>
<feature type="domain" description="HTH araC/xylS-type" evidence="9">
    <location>
        <begin position="431"/>
        <end position="529"/>
    </location>
</feature>
<evidence type="ECO:0000256" key="5">
    <source>
        <dbReference type="ARBA" id="ARBA00023015"/>
    </source>
</evidence>
<dbReference type="Pfam" id="PF17853">
    <property type="entry name" value="GGDEF_2"/>
    <property type="match status" value="1"/>
</dbReference>
<evidence type="ECO:0000256" key="8">
    <source>
        <dbReference type="PROSITE-ProRule" id="PRU00169"/>
    </source>
</evidence>
<evidence type="ECO:0000256" key="6">
    <source>
        <dbReference type="ARBA" id="ARBA00023125"/>
    </source>
</evidence>
<dbReference type="PANTHER" id="PTHR42713:SF3">
    <property type="entry name" value="TRANSCRIPTIONAL REGULATORY PROTEIN HPTR"/>
    <property type="match status" value="1"/>
</dbReference>
<dbReference type="CDD" id="cd17536">
    <property type="entry name" value="REC_YesN-like"/>
    <property type="match status" value="1"/>
</dbReference>
<comment type="caution">
    <text evidence="11">The sequence shown here is derived from an EMBL/GenBank/DDBJ whole genome shotgun (WGS) entry which is preliminary data.</text>
</comment>
<name>A0ABV5AUG8_9BACL</name>
<gene>
    <name evidence="11" type="ORF">ACE41H_13925</name>
</gene>
<dbReference type="RefSeq" id="WP_375355882.1">
    <property type="nucleotide sequence ID" value="NZ_JBHHMI010000011.1"/>
</dbReference>
<evidence type="ECO:0000313" key="12">
    <source>
        <dbReference type="Proteomes" id="UP001580346"/>
    </source>
</evidence>
<evidence type="ECO:0000256" key="2">
    <source>
        <dbReference type="ARBA" id="ARBA00022490"/>
    </source>
</evidence>
<dbReference type="PROSITE" id="PS50110">
    <property type="entry name" value="RESPONSE_REGULATORY"/>
    <property type="match status" value="1"/>
</dbReference>
<dbReference type="Gene3D" id="1.10.10.60">
    <property type="entry name" value="Homeodomain-like"/>
    <property type="match status" value="2"/>
</dbReference>
<proteinExistence type="predicted"/>
<dbReference type="InterPro" id="IPR041522">
    <property type="entry name" value="CdaR_GGDEF"/>
</dbReference>
<keyword evidence="12" id="KW-1185">Reference proteome</keyword>
<dbReference type="SMART" id="SM00342">
    <property type="entry name" value="HTH_ARAC"/>
    <property type="match status" value="1"/>
</dbReference>